<dbReference type="EMBL" id="QFYR01000003">
    <property type="protein sequence ID" value="RAK52311.1"/>
    <property type="molecule type" value="Genomic_DNA"/>
</dbReference>
<dbReference type="Proteomes" id="UP000249725">
    <property type="component" value="Unassembled WGS sequence"/>
</dbReference>
<evidence type="ECO:0000256" key="2">
    <source>
        <dbReference type="ARBA" id="ARBA00009387"/>
    </source>
</evidence>
<dbReference type="SUPFAM" id="SSF53955">
    <property type="entry name" value="Lysozyme-like"/>
    <property type="match status" value="1"/>
</dbReference>
<feature type="signal peptide" evidence="4">
    <location>
        <begin position="1"/>
        <end position="26"/>
    </location>
</feature>
<dbReference type="GO" id="GO:0016020">
    <property type="term" value="C:membrane"/>
    <property type="evidence" value="ECO:0007669"/>
    <property type="project" value="InterPro"/>
</dbReference>
<dbReference type="InterPro" id="IPR008258">
    <property type="entry name" value="Transglycosylase_SLT_dom_1"/>
</dbReference>
<dbReference type="GO" id="GO:0000270">
    <property type="term" value="P:peptidoglycan metabolic process"/>
    <property type="evidence" value="ECO:0007669"/>
    <property type="project" value="InterPro"/>
</dbReference>
<reference evidence="7" key="1">
    <citation type="submission" date="2018-05" db="EMBL/GenBank/DDBJ databases">
        <authorList>
            <person name="Li X."/>
        </authorList>
    </citation>
    <scope>NUCLEOTIDE SEQUENCE [LARGE SCALE GENOMIC DNA]</scope>
    <source>
        <strain evidence="7">YIM 73061</strain>
    </source>
</reference>
<evidence type="ECO:0000259" key="5">
    <source>
        <dbReference type="Pfam" id="PF01464"/>
    </source>
</evidence>
<comment type="caution">
    <text evidence="6">The sequence shown here is derived from an EMBL/GenBank/DDBJ whole genome shotgun (WGS) entry which is preliminary data.</text>
</comment>
<proteinExistence type="inferred from homology"/>
<accession>A0A328ACC5</accession>
<dbReference type="InterPro" id="IPR000189">
    <property type="entry name" value="Transglyc_AS"/>
</dbReference>
<dbReference type="OrthoDB" id="9815002at2"/>
<name>A0A328ACC5_9CAUL</name>
<dbReference type="Gene3D" id="1.25.20.10">
    <property type="entry name" value="Bacterial muramidases"/>
    <property type="match status" value="1"/>
</dbReference>
<gene>
    <name evidence="6" type="ORF">DJ018_14315</name>
</gene>
<dbReference type="GO" id="GO:0004553">
    <property type="term" value="F:hydrolase activity, hydrolyzing O-glycosyl compounds"/>
    <property type="evidence" value="ECO:0007669"/>
    <property type="project" value="InterPro"/>
</dbReference>
<protein>
    <submittedName>
        <fullName evidence="6">Lytic transglycosylase domain-containing protein</fullName>
    </submittedName>
</protein>
<dbReference type="AlphaFoldDB" id="A0A328ACC5"/>
<dbReference type="GO" id="GO:0042597">
    <property type="term" value="C:periplasmic space"/>
    <property type="evidence" value="ECO:0007669"/>
    <property type="project" value="InterPro"/>
</dbReference>
<dbReference type="Gene3D" id="1.10.530.10">
    <property type="match status" value="1"/>
</dbReference>
<dbReference type="PANTHER" id="PTHR37423">
    <property type="entry name" value="SOLUBLE LYTIC MUREIN TRANSGLYCOSYLASE-RELATED"/>
    <property type="match status" value="1"/>
</dbReference>
<dbReference type="InterPro" id="IPR023346">
    <property type="entry name" value="Lysozyme-like_dom_sf"/>
</dbReference>
<keyword evidence="3 4" id="KW-0732">Signal</keyword>
<dbReference type="InterPro" id="IPR008939">
    <property type="entry name" value="Lytic_TGlycosylase_superhlx_U"/>
</dbReference>
<sequence length="537" mass="57498">MTLKKRLQVGASVLISFAVLAQAAVAAPMALSPDDAQRYAAAFEASDRGDFIDAQMQAVEIQDKSLLGYLSFSQLMHPTNHKASFDELAGWMAKFRDLPLAERIFTLAAKRKPADAQLPAPALSTAELAKAAPASAAKASDRGRQAREAYYSGDAKKALQLASSSGERWIAGLAAYRLKSYDKALDFFGQISRDGDQDDWMRSAGAYWAARAATALGDSSRATLELKVAAKAADTFYGMIAARQLQLQGPTLASATAGEAKLFKAAYSAPSDETSRFIKSEPRAHRAAALAQLGRLQDAGQEIRAGMALARTDAERSRWEAFAGEIGAPLSDGPTAVRRRSSSEDYPIPALEPKSGFTLDKALVYAIVRQESRFNPMAVSPVGAVGLMQLMPEAAARAAGDDKLKADMSPLFDPAFNLRVGQDYVTWLMERGVGYDLLRTVAAYNGGPGTIQKTAQMLGSDGNDTLLLIESLPSLETRNYVEKVVAAYWTYKKMFGDETRTLDALAGGAGVIDARLDLKQATSPGTKYSAQGGHLGL</sequence>
<comment type="similarity">
    <text evidence="2">Belongs to the virb1 family.</text>
</comment>
<keyword evidence="7" id="KW-1185">Reference proteome</keyword>
<feature type="domain" description="Transglycosylase SLT" evidence="5">
    <location>
        <begin position="355"/>
        <end position="456"/>
    </location>
</feature>
<evidence type="ECO:0000256" key="3">
    <source>
        <dbReference type="ARBA" id="ARBA00022729"/>
    </source>
</evidence>
<evidence type="ECO:0000313" key="6">
    <source>
        <dbReference type="EMBL" id="RAK52311.1"/>
    </source>
</evidence>
<dbReference type="SUPFAM" id="SSF48435">
    <property type="entry name" value="Bacterial muramidases"/>
    <property type="match status" value="1"/>
</dbReference>
<comment type="similarity">
    <text evidence="1">Belongs to the transglycosylase Slt family.</text>
</comment>
<dbReference type="RefSeq" id="WP_111515635.1">
    <property type="nucleotide sequence ID" value="NZ_QFYR01000003.1"/>
</dbReference>
<dbReference type="Pfam" id="PF01464">
    <property type="entry name" value="SLT"/>
    <property type="match status" value="1"/>
</dbReference>
<dbReference type="PROSITE" id="PS00922">
    <property type="entry name" value="TRANSGLYCOSYLASE"/>
    <property type="match status" value="1"/>
</dbReference>
<evidence type="ECO:0000256" key="1">
    <source>
        <dbReference type="ARBA" id="ARBA00007734"/>
    </source>
</evidence>
<organism evidence="6 7">
    <name type="scientific">Phenylobacterium deserti</name>
    <dbReference type="NCBI Taxonomy" id="1914756"/>
    <lineage>
        <taxon>Bacteria</taxon>
        <taxon>Pseudomonadati</taxon>
        <taxon>Pseudomonadota</taxon>
        <taxon>Alphaproteobacteria</taxon>
        <taxon>Caulobacterales</taxon>
        <taxon>Caulobacteraceae</taxon>
        <taxon>Phenylobacterium</taxon>
    </lineage>
</organism>
<evidence type="ECO:0000256" key="4">
    <source>
        <dbReference type="SAM" id="SignalP"/>
    </source>
</evidence>
<evidence type="ECO:0000313" key="7">
    <source>
        <dbReference type="Proteomes" id="UP000249725"/>
    </source>
</evidence>
<dbReference type="PANTHER" id="PTHR37423:SF2">
    <property type="entry name" value="MEMBRANE-BOUND LYTIC MUREIN TRANSGLYCOSYLASE C"/>
    <property type="match status" value="1"/>
</dbReference>
<feature type="chain" id="PRO_5016344833" evidence="4">
    <location>
        <begin position="27"/>
        <end position="537"/>
    </location>
</feature>
<dbReference type="GO" id="GO:0008933">
    <property type="term" value="F:peptidoglycan lytic transglycosylase activity"/>
    <property type="evidence" value="ECO:0007669"/>
    <property type="project" value="InterPro"/>
</dbReference>
<dbReference type="CDD" id="cd13401">
    <property type="entry name" value="Slt70-like"/>
    <property type="match status" value="1"/>
</dbReference>